<proteinExistence type="predicted"/>
<evidence type="ECO:0000313" key="2">
    <source>
        <dbReference type="Proteomes" id="UP000030753"/>
    </source>
</evidence>
<accession>W9HPU8</accession>
<gene>
    <name evidence="1" type="ORF">FOYG_15060</name>
</gene>
<sequence length="54" mass="6401">MPVRISGMKFKPPTITTWRTWPPIIIVPTSTFMHSYVSEDNKREPRRSEVEEIK</sequence>
<evidence type="ECO:0000313" key="1">
    <source>
        <dbReference type="EMBL" id="EWY82980.1"/>
    </source>
</evidence>
<organism evidence="1 2">
    <name type="scientific">Fusarium oxysporum NRRL 32931</name>
    <dbReference type="NCBI Taxonomy" id="660029"/>
    <lineage>
        <taxon>Eukaryota</taxon>
        <taxon>Fungi</taxon>
        <taxon>Dikarya</taxon>
        <taxon>Ascomycota</taxon>
        <taxon>Pezizomycotina</taxon>
        <taxon>Sordariomycetes</taxon>
        <taxon>Hypocreomycetidae</taxon>
        <taxon>Hypocreales</taxon>
        <taxon>Nectriaceae</taxon>
        <taxon>Fusarium</taxon>
        <taxon>Fusarium oxysporum species complex</taxon>
    </lineage>
</organism>
<dbReference type="EMBL" id="JH717848">
    <property type="protein sequence ID" value="EWY82980.1"/>
    <property type="molecule type" value="Genomic_DNA"/>
</dbReference>
<reference evidence="1 2" key="1">
    <citation type="submission" date="2011-06" db="EMBL/GenBank/DDBJ databases">
        <title>The Genome Sequence of Fusarium oxysporum FOSC 3-a.</title>
        <authorList>
            <consortium name="The Broad Institute Genome Sequencing Platform"/>
            <person name="Ma L.-J."/>
            <person name="Gale L.R."/>
            <person name="Schwartz D.C."/>
            <person name="Zhou S."/>
            <person name="Corby-Kistler H."/>
            <person name="Young S.K."/>
            <person name="Zeng Q."/>
            <person name="Gargeya S."/>
            <person name="Fitzgerald M."/>
            <person name="Haas B."/>
            <person name="Abouelleil A."/>
            <person name="Alvarado L."/>
            <person name="Arachchi H.M."/>
            <person name="Berlin A."/>
            <person name="Brown A."/>
            <person name="Chapman S.B."/>
            <person name="Chen Z."/>
            <person name="Dunbar C."/>
            <person name="Freedman E."/>
            <person name="Gearin G."/>
            <person name="Gellesch M."/>
            <person name="Goldberg J."/>
            <person name="Griggs A."/>
            <person name="Gujja S."/>
            <person name="Heiman D."/>
            <person name="Howarth C."/>
            <person name="Larson L."/>
            <person name="Lui A."/>
            <person name="MacDonald P.J.P."/>
            <person name="Mehta T."/>
            <person name="Montmayeur A."/>
            <person name="Murphy C."/>
            <person name="Neiman D."/>
            <person name="Pearson M."/>
            <person name="Priest M."/>
            <person name="Roberts A."/>
            <person name="Saif S."/>
            <person name="Shea T."/>
            <person name="Shenoy N."/>
            <person name="Sisk P."/>
            <person name="Stolte C."/>
            <person name="Sykes S."/>
            <person name="Wortman J."/>
            <person name="Nusbaum C."/>
            <person name="Birren B."/>
        </authorList>
    </citation>
    <scope>NUCLEOTIDE SEQUENCE [LARGE SCALE GENOMIC DNA]</scope>
    <source>
        <strain evidence="2">FOSC 3-a</strain>
    </source>
</reference>
<dbReference type="HOGENOM" id="CLU_3050341_0_0_1"/>
<protein>
    <submittedName>
        <fullName evidence="1">Uncharacterized protein</fullName>
    </submittedName>
</protein>
<dbReference type="Proteomes" id="UP000030753">
    <property type="component" value="Unassembled WGS sequence"/>
</dbReference>
<dbReference type="AlphaFoldDB" id="W9HPU8"/>
<name>W9HPU8_FUSOX</name>